<sequence length="168" mass="19581">MQNSELDGSIIKVTLTKHVDQNQYFRFIRDVNPSTLTTNLSPTADIFSDSLSSSYDKEFDQALPIKNMESDYNDIGFDTNIDENNDSLTPWLSLLSDIKQHQKPSSKRSIFPFRFRSSNNLLQRRNNRPHWNPLVAAYKRCGELSTHEERESCFKDAVQKLFVFKLRK</sequence>
<organism evidence="1 2">
    <name type="scientific">Rotaria sordida</name>
    <dbReference type="NCBI Taxonomy" id="392033"/>
    <lineage>
        <taxon>Eukaryota</taxon>
        <taxon>Metazoa</taxon>
        <taxon>Spiralia</taxon>
        <taxon>Gnathifera</taxon>
        <taxon>Rotifera</taxon>
        <taxon>Eurotatoria</taxon>
        <taxon>Bdelloidea</taxon>
        <taxon>Philodinida</taxon>
        <taxon>Philodinidae</taxon>
        <taxon>Rotaria</taxon>
    </lineage>
</organism>
<protein>
    <submittedName>
        <fullName evidence="1">Uncharacterized protein</fullName>
    </submittedName>
</protein>
<dbReference type="AlphaFoldDB" id="A0A818M1C5"/>
<reference evidence="1" key="1">
    <citation type="submission" date="2021-02" db="EMBL/GenBank/DDBJ databases">
        <authorList>
            <person name="Nowell W R."/>
        </authorList>
    </citation>
    <scope>NUCLEOTIDE SEQUENCE</scope>
</reference>
<dbReference type="EMBL" id="CAJOBE010000163">
    <property type="protein sequence ID" value="CAF3585237.1"/>
    <property type="molecule type" value="Genomic_DNA"/>
</dbReference>
<name>A0A818M1C5_9BILA</name>
<gene>
    <name evidence="1" type="ORF">FNK824_LOCUS2639</name>
</gene>
<dbReference type="Proteomes" id="UP000663874">
    <property type="component" value="Unassembled WGS sequence"/>
</dbReference>
<proteinExistence type="predicted"/>
<evidence type="ECO:0000313" key="1">
    <source>
        <dbReference type="EMBL" id="CAF3585237.1"/>
    </source>
</evidence>
<evidence type="ECO:0000313" key="2">
    <source>
        <dbReference type="Proteomes" id="UP000663874"/>
    </source>
</evidence>
<accession>A0A818M1C5</accession>
<comment type="caution">
    <text evidence="1">The sequence shown here is derived from an EMBL/GenBank/DDBJ whole genome shotgun (WGS) entry which is preliminary data.</text>
</comment>